<protein>
    <submittedName>
        <fullName evidence="3">WhiB family transcriptional regulator</fullName>
    </submittedName>
</protein>
<name>A0ABT3TS33_9ACTN</name>
<reference evidence="3" key="1">
    <citation type="submission" date="2022-10" db="EMBL/GenBank/DDBJ databases">
        <title>Streptomyces beihaiensis sp. nov., a chitin degrading actinobacterium, isolated from shrimp pond soil.</title>
        <authorList>
            <person name="Xie J."/>
            <person name="Shen N."/>
        </authorList>
    </citation>
    <scope>NUCLEOTIDE SEQUENCE</scope>
    <source>
        <strain evidence="3">GXMU-J5</strain>
    </source>
</reference>
<feature type="region of interest" description="Disordered" evidence="1">
    <location>
        <begin position="141"/>
        <end position="160"/>
    </location>
</feature>
<sequence length="160" mass="17844">MNYTGSVPDTAGRRLDWMAHMACRDQDPNLFSEKEHEQQARIICAVHCPVRAQCLANVQRLEHGEPEIRRDGVVAGLTAHERWRLDADAPGHDADKPPLVFTGAPPRCGTQAALLRHLWLGERMDPECWSGEVRRERLNRVAGAAHGPKPPTAHRLRAAS</sequence>
<evidence type="ECO:0000313" key="4">
    <source>
        <dbReference type="Proteomes" id="UP001163064"/>
    </source>
</evidence>
<dbReference type="InterPro" id="IPR034768">
    <property type="entry name" value="4FE4S_WBL"/>
</dbReference>
<dbReference type="Pfam" id="PF02467">
    <property type="entry name" value="Whib"/>
    <property type="match status" value="1"/>
</dbReference>
<dbReference type="EMBL" id="JAPHNL010000057">
    <property type="protein sequence ID" value="MCX3059595.1"/>
    <property type="molecule type" value="Genomic_DNA"/>
</dbReference>
<feature type="domain" description="4Fe-4S Wbl-type" evidence="2">
    <location>
        <begin position="22"/>
        <end position="84"/>
    </location>
</feature>
<proteinExistence type="predicted"/>
<evidence type="ECO:0000256" key="1">
    <source>
        <dbReference type="SAM" id="MobiDB-lite"/>
    </source>
</evidence>
<gene>
    <name evidence="3" type="ORF">OFY01_07400</name>
</gene>
<evidence type="ECO:0000259" key="2">
    <source>
        <dbReference type="PROSITE" id="PS51674"/>
    </source>
</evidence>
<evidence type="ECO:0000313" key="3">
    <source>
        <dbReference type="EMBL" id="MCX3059595.1"/>
    </source>
</evidence>
<accession>A0ABT3TS33</accession>
<dbReference type="RefSeq" id="WP_266597526.1">
    <property type="nucleotide sequence ID" value="NZ_JAPHNL010000057.1"/>
</dbReference>
<keyword evidence="4" id="KW-1185">Reference proteome</keyword>
<comment type="caution">
    <text evidence="3">The sequence shown here is derived from an EMBL/GenBank/DDBJ whole genome shotgun (WGS) entry which is preliminary data.</text>
</comment>
<dbReference type="PROSITE" id="PS51674">
    <property type="entry name" value="4FE4S_WBL"/>
    <property type="match status" value="1"/>
</dbReference>
<organism evidence="3 4">
    <name type="scientific">Streptomyces beihaiensis</name>
    <dbReference type="NCBI Taxonomy" id="2984495"/>
    <lineage>
        <taxon>Bacteria</taxon>
        <taxon>Bacillati</taxon>
        <taxon>Actinomycetota</taxon>
        <taxon>Actinomycetes</taxon>
        <taxon>Kitasatosporales</taxon>
        <taxon>Streptomycetaceae</taxon>
        <taxon>Streptomyces</taxon>
    </lineage>
</organism>
<dbReference type="Proteomes" id="UP001163064">
    <property type="component" value="Unassembled WGS sequence"/>
</dbReference>